<organism evidence="2 3">
    <name type="scientific">Penicillium malachiteum</name>
    <dbReference type="NCBI Taxonomy" id="1324776"/>
    <lineage>
        <taxon>Eukaryota</taxon>
        <taxon>Fungi</taxon>
        <taxon>Dikarya</taxon>
        <taxon>Ascomycota</taxon>
        <taxon>Pezizomycotina</taxon>
        <taxon>Eurotiomycetes</taxon>
        <taxon>Eurotiomycetidae</taxon>
        <taxon>Eurotiales</taxon>
        <taxon>Aspergillaceae</taxon>
        <taxon>Penicillium</taxon>
    </lineage>
</organism>
<keyword evidence="3" id="KW-1185">Reference proteome</keyword>
<dbReference type="Proteomes" id="UP001215712">
    <property type="component" value="Unassembled WGS sequence"/>
</dbReference>
<dbReference type="Pfam" id="PF09347">
    <property type="entry name" value="DUF1989"/>
    <property type="match status" value="1"/>
</dbReference>
<dbReference type="GO" id="GO:0016810">
    <property type="term" value="F:hydrolase activity, acting on carbon-nitrogen (but not peptide) bonds"/>
    <property type="evidence" value="ECO:0007669"/>
    <property type="project" value="InterPro"/>
</dbReference>
<dbReference type="EMBL" id="JAQJAN010000012">
    <property type="protein sequence ID" value="KAJ5716407.1"/>
    <property type="molecule type" value="Genomic_DNA"/>
</dbReference>
<proteinExistence type="predicted"/>
<name>A0AAD6HGW8_9EURO</name>
<dbReference type="PROSITE" id="PS51677">
    <property type="entry name" value="NODB"/>
    <property type="match status" value="1"/>
</dbReference>
<reference evidence="2" key="2">
    <citation type="submission" date="2023-01" db="EMBL/GenBank/DDBJ databases">
        <authorList>
            <person name="Petersen C."/>
        </authorList>
    </citation>
    <scope>NUCLEOTIDE SEQUENCE</scope>
    <source>
        <strain evidence="2">IBT 17514</strain>
    </source>
</reference>
<sequence length="518" mass="58191">MGVIPAQKAVAFFAKKGQEITVVNSDGNQVICLWAFDPHDAHHYLSMGQTRSTLMKIVLSQGDTLQNTQGKPVLTLTDDPAKGVHDMICSPCVFGDASDSGRENTFEMHQALKESFPDFEIPKGWAPDPLNLFMNVVIDHRGKLNILKSNGDRGEHVTFTAEQDLIVVLGSGHQKAKGTEVSNCEYRLSSSEVFFSPRIPPPSQLRRPSRVKIALSIDFDALSHWLGSSAHPDNKMSDYAYGIFSGKIGAFRVLDLLRKNNLEDKVTWFIPGHTMETFPDATRAIIESGAEIGLHGYTHEDIYSVSEEQERDILLKCIELTTTLTGKRPVGYRSPVYTLRESTLQLLRENGFLYDSSLSQHDSQVSFAPTDPPLKPIDLSQPAASWMQPTIFSPREYSHDQPMLVEIPTGFYNEDMMPMTFFPTFPNSKGWVSTRLVEQMWKDKFLWLLENSKGPDGSPDFVFPILLHPDCSGMAHIIGMIDRFVQWLQSFGSAVEFCTHKEIATSWVEERKIEADLK</sequence>
<dbReference type="Pfam" id="PF01522">
    <property type="entry name" value="Polysacc_deac_1"/>
    <property type="match status" value="1"/>
</dbReference>
<protein>
    <submittedName>
        <fullName evidence="2">Polysaccharide deacetylase family protein</fullName>
    </submittedName>
</protein>
<comment type="caution">
    <text evidence="2">The sequence shown here is derived from an EMBL/GenBank/DDBJ whole genome shotgun (WGS) entry which is preliminary data.</text>
</comment>
<dbReference type="PANTHER" id="PTHR47561">
    <property type="entry name" value="POLYSACCHARIDE DEACETYLASE FAMILY PROTEIN (AFU_ORTHOLOGUE AFUA_6G05030)"/>
    <property type="match status" value="1"/>
</dbReference>
<dbReference type="Gene3D" id="3.20.20.370">
    <property type="entry name" value="Glycoside hydrolase/deacetylase"/>
    <property type="match status" value="1"/>
</dbReference>
<dbReference type="SUPFAM" id="SSF88713">
    <property type="entry name" value="Glycoside hydrolase/deacetylase"/>
    <property type="match status" value="1"/>
</dbReference>
<evidence type="ECO:0000313" key="3">
    <source>
        <dbReference type="Proteomes" id="UP001215712"/>
    </source>
</evidence>
<dbReference type="InterPro" id="IPR011330">
    <property type="entry name" value="Glyco_hydro/deAcase_b/a-brl"/>
</dbReference>
<evidence type="ECO:0000259" key="1">
    <source>
        <dbReference type="PROSITE" id="PS51677"/>
    </source>
</evidence>
<dbReference type="GO" id="GO:0005975">
    <property type="term" value="P:carbohydrate metabolic process"/>
    <property type="evidence" value="ECO:0007669"/>
    <property type="project" value="InterPro"/>
</dbReference>
<dbReference type="InterPro" id="IPR002509">
    <property type="entry name" value="NODB_dom"/>
</dbReference>
<dbReference type="InterPro" id="IPR018959">
    <property type="entry name" value="DUF1989"/>
</dbReference>
<accession>A0AAD6HGW8</accession>
<reference evidence="2" key="1">
    <citation type="journal article" date="2023" name="IMA Fungus">
        <title>Comparative genomic study of the Penicillium genus elucidates a diverse pangenome and 15 lateral gene transfer events.</title>
        <authorList>
            <person name="Petersen C."/>
            <person name="Sorensen T."/>
            <person name="Nielsen M.R."/>
            <person name="Sondergaard T.E."/>
            <person name="Sorensen J.L."/>
            <person name="Fitzpatrick D.A."/>
            <person name="Frisvad J.C."/>
            <person name="Nielsen K.L."/>
        </authorList>
    </citation>
    <scope>NUCLEOTIDE SEQUENCE</scope>
    <source>
        <strain evidence="2">IBT 17514</strain>
    </source>
</reference>
<dbReference type="AlphaFoldDB" id="A0AAD6HGW8"/>
<dbReference type="PANTHER" id="PTHR47561:SF2">
    <property type="entry name" value="HYPOTHETICAL POLYSACCHARIDE DEACETYLASE (EUROFUNG)"/>
    <property type="match status" value="1"/>
</dbReference>
<gene>
    <name evidence="2" type="ORF">N7493_008318</name>
</gene>
<evidence type="ECO:0000313" key="2">
    <source>
        <dbReference type="EMBL" id="KAJ5716407.1"/>
    </source>
</evidence>
<feature type="domain" description="NodB homology" evidence="1">
    <location>
        <begin position="235"/>
        <end position="498"/>
    </location>
</feature>